<sequence length="182" mass="19675">MMKKISTYHVCAIAFAIAINIIGGQIALLLHLPIYLDSIGTFFIAAVCGPIYGMLPNALSGVAMWMLGDVYSLYYAPVGILLGLLTGLLFHRTNNVFLTSLWITLPTSLVSACITAILFGGITSSGSTVFVQILAKFIGLTPACFIVQVLTDYCDRTLGLSLVKIVIKQMPDRILLKLKNTD</sequence>
<protein>
    <submittedName>
        <fullName evidence="2">ECF transporter S component</fullName>
    </submittedName>
</protein>
<gene>
    <name evidence="2" type="ORF">EDX97_04875</name>
</gene>
<proteinExistence type="predicted"/>
<reference evidence="2 3" key="1">
    <citation type="submission" date="2018-11" db="EMBL/GenBank/DDBJ databases">
        <title>Clostridium sp. nov., a member of the family Erysipelotrichaceae isolated from pig faeces.</title>
        <authorList>
            <person name="Chang Y.-H."/>
        </authorList>
    </citation>
    <scope>NUCLEOTIDE SEQUENCE [LARGE SCALE GENOMIC DNA]</scope>
    <source>
        <strain evidence="2 3">YH-panp20</strain>
    </source>
</reference>
<dbReference type="OrthoDB" id="9766854at2"/>
<name>A0A3N0I121_9FIRM</name>
<keyword evidence="1" id="KW-0472">Membrane</keyword>
<keyword evidence="1" id="KW-0812">Transmembrane</keyword>
<evidence type="ECO:0000313" key="2">
    <source>
        <dbReference type="EMBL" id="RNM30721.1"/>
    </source>
</evidence>
<accession>A0A3N0I121</accession>
<feature type="transmembrane region" description="Helical" evidence="1">
    <location>
        <begin position="129"/>
        <end position="150"/>
    </location>
</feature>
<feature type="transmembrane region" description="Helical" evidence="1">
    <location>
        <begin position="6"/>
        <end position="30"/>
    </location>
</feature>
<dbReference type="Gene3D" id="1.10.1760.20">
    <property type="match status" value="1"/>
</dbReference>
<dbReference type="EMBL" id="RJQC01000002">
    <property type="protein sequence ID" value="RNM30721.1"/>
    <property type="molecule type" value="Genomic_DNA"/>
</dbReference>
<evidence type="ECO:0000256" key="1">
    <source>
        <dbReference type="SAM" id="Phobius"/>
    </source>
</evidence>
<keyword evidence="1" id="KW-1133">Transmembrane helix</keyword>
<feature type="transmembrane region" description="Helical" evidence="1">
    <location>
        <begin position="73"/>
        <end position="90"/>
    </location>
</feature>
<organism evidence="2 3">
    <name type="scientific">Absicoccus porci</name>
    <dbReference type="NCBI Taxonomy" id="2486576"/>
    <lineage>
        <taxon>Bacteria</taxon>
        <taxon>Bacillati</taxon>
        <taxon>Bacillota</taxon>
        <taxon>Erysipelotrichia</taxon>
        <taxon>Erysipelotrichales</taxon>
        <taxon>Erysipelotrichaceae</taxon>
        <taxon>Absicoccus</taxon>
    </lineage>
</organism>
<evidence type="ECO:0000313" key="3">
    <source>
        <dbReference type="Proteomes" id="UP000276568"/>
    </source>
</evidence>
<feature type="transmembrane region" description="Helical" evidence="1">
    <location>
        <begin position="42"/>
        <end position="67"/>
    </location>
</feature>
<feature type="transmembrane region" description="Helical" evidence="1">
    <location>
        <begin position="102"/>
        <end position="123"/>
    </location>
</feature>
<dbReference type="Proteomes" id="UP000276568">
    <property type="component" value="Unassembled WGS sequence"/>
</dbReference>
<comment type="caution">
    <text evidence="2">The sequence shown here is derived from an EMBL/GenBank/DDBJ whole genome shotgun (WGS) entry which is preliminary data.</text>
</comment>
<keyword evidence="3" id="KW-1185">Reference proteome</keyword>
<dbReference type="AlphaFoldDB" id="A0A3N0I121"/>